<dbReference type="SUPFAM" id="SSF56014">
    <property type="entry name" value="Nitrite and sulphite reductase 4Fe-4S domain-like"/>
    <property type="match status" value="2"/>
</dbReference>
<dbReference type="InterPro" id="IPR011786">
    <property type="entry name" value="CysI"/>
</dbReference>
<dbReference type="InterPro" id="IPR006066">
    <property type="entry name" value="NO2/SO3_Rdtase_FeS/sirohaem_BS"/>
</dbReference>
<comment type="caution">
    <text evidence="19">The sequence shown here is derived from an EMBL/GenBank/DDBJ whole genome shotgun (WGS) entry which is preliminary data.</text>
</comment>
<dbReference type="Pfam" id="PF01077">
    <property type="entry name" value="NIR_SIR"/>
    <property type="match status" value="1"/>
</dbReference>
<keyword evidence="6 15" id="KW-0479">Metal-binding</keyword>
<dbReference type="GO" id="GO:0051539">
    <property type="term" value="F:4 iron, 4 sulfur cluster binding"/>
    <property type="evidence" value="ECO:0007669"/>
    <property type="project" value="UniProtKB-KW"/>
</dbReference>
<comment type="subunit">
    <text evidence="14 15">Alpha(8)-beta(8). The alpha component is a flavoprotein, the beta component is a hemoprotein.</text>
</comment>
<dbReference type="PROSITE" id="PS00365">
    <property type="entry name" value="NIR_SIR"/>
    <property type="match status" value="1"/>
</dbReference>
<evidence type="ECO:0000256" key="4">
    <source>
        <dbReference type="ARBA" id="ARBA00022605"/>
    </source>
</evidence>
<dbReference type="Pfam" id="PF03460">
    <property type="entry name" value="NIR_SIR_ferr"/>
    <property type="match status" value="2"/>
</dbReference>
<dbReference type="InterPro" id="IPR006067">
    <property type="entry name" value="NO2/SO3_Rdtase_4Fe4S_dom"/>
</dbReference>
<dbReference type="GO" id="GO:0004783">
    <property type="term" value="F:sulfite reductase (NADPH) activity"/>
    <property type="evidence" value="ECO:0007669"/>
    <property type="project" value="UniProtKB-UniRule"/>
</dbReference>
<evidence type="ECO:0000256" key="15">
    <source>
        <dbReference type="HAMAP-Rule" id="MF_01540"/>
    </source>
</evidence>
<feature type="domain" description="Nitrite/Sulfite reductase ferredoxin-like" evidence="18">
    <location>
        <begin position="366"/>
        <end position="431"/>
    </location>
</feature>
<dbReference type="PANTHER" id="PTHR11493">
    <property type="entry name" value="SULFITE REDUCTASE [NADPH] SUBUNIT BETA-RELATED"/>
    <property type="match status" value="1"/>
</dbReference>
<keyword evidence="9 15" id="KW-0408">Iron</keyword>
<dbReference type="GO" id="GO:0019344">
    <property type="term" value="P:cysteine biosynthetic process"/>
    <property type="evidence" value="ECO:0007669"/>
    <property type="project" value="UniProtKB-KW"/>
</dbReference>
<dbReference type="GO" id="GO:0050661">
    <property type="term" value="F:NADP binding"/>
    <property type="evidence" value="ECO:0007669"/>
    <property type="project" value="InterPro"/>
</dbReference>
<evidence type="ECO:0000256" key="6">
    <source>
        <dbReference type="ARBA" id="ARBA00022723"/>
    </source>
</evidence>
<dbReference type="GO" id="GO:0000103">
    <property type="term" value="P:sulfate assimilation"/>
    <property type="evidence" value="ECO:0007669"/>
    <property type="project" value="UniProtKB-UniRule"/>
</dbReference>
<dbReference type="Gene3D" id="3.30.413.10">
    <property type="entry name" value="Sulfite Reductase Hemoprotein, domain 1"/>
    <property type="match status" value="2"/>
</dbReference>
<dbReference type="Proteomes" id="UP000004621">
    <property type="component" value="Unassembled WGS sequence"/>
</dbReference>
<name>A0A9W5MZJ7_NEISU</name>
<reference evidence="19 20" key="1">
    <citation type="submission" date="2010-01" db="EMBL/GenBank/DDBJ databases">
        <authorList>
            <person name="Weinstock G."/>
            <person name="Sodergren E."/>
            <person name="Clifton S."/>
            <person name="Fulton L."/>
            <person name="Fulton B."/>
            <person name="Courtney L."/>
            <person name="Fronick C."/>
            <person name="Harrison M."/>
            <person name="Strong C."/>
            <person name="Farmer C."/>
            <person name="Delahaunty K."/>
            <person name="Markovic C."/>
            <person name="Hall O."/>
            <person name="Minx P."/>
            <person name="Tomlinson C."/>
            <person name="Mitreva M."/>
            <person name="Nelson J."/>
            <person name="Hou S."/>
            <person name="Wollam A."/>
            <person name="Pepin K.H."/>
            <person name="Johnson M."/>
            <person name="Bhonagiri V."/>
            <person name="Nash W.E."/>
            <person name="Warren W."/>
            <person name="Chinwalla A."/>
            <person name="Mardis E.R."/>
            <person name="Wilson R.K."/>
        </authorList>
    </citation>
    <scope>NUCLEOTIDE SEQUENCE [LARGE SCALE GENOMIC DNA]</scope>
    <source>
        <strain evidence="19 20">NJ9703</strain>
    </source>
</reference>
<dbReference type="FunFam" id="3.30.413.10:FF:000003">
    <property type="entry name" value="Sulfite reductase [NADPH] hemoprotein beta-component"/>
    <property type="match status" value="1"/>
</dbReference>
<proteinExistence type="inferred from homology"/>
<evidence type="ECO:0000256" key="10">
    <source>
        <dbReference type="ARBA" id="ARBA00023014"/>
    </source>
</evidence>
<feature type="domain" description="Nitrite/sulphite reductase 4Fe-4S" evidence="17">
    <location>
        <begin position="175"/>
        <end position="344"/>
    </location>
</feature>
<evidence type="ECO:0000256" key="14">
    <source>
        <dbReference type="ARBA" id="ARBA00062253"/>
    </source>
</evidence>
<dbReference type="EC" id="1.8.1.2" evidence="15"/>
<evidence type="ECO:0000256" key="8">
    <source>
        <dbReference type="ARBA" id="ARBA00023002"/>
    </source>
</evidence>
<evidence type="ECO:0000256" key="1">
    <source>
        <dbReference type="ARBA" id="ARBA00004774"/>
    </source>
</evidence>
<gene>
    <name evidence="15 19" type="primary">cysI</name>
    <name evidence="19" type="ORF">NEISUBOT_04382</name>
</gene>
<keyword evidence="7 15" id="KW-0521">NADP</keyword>
<dbReference type="GO" id="GO:0009337">
    <property type="term" value="C:sulfite reductase complex (NADPH)"/>
    <property type="evidence" value="ECO:0007669"/>
    <property type="project" value="InterPro"/>
</dbReference>
<comment type="similarity">
    <text evidence="2 15">Belongs to the nitrite and sulfite reductase 4Fe-4S domain family.</text>
</comment>
<dbReference type="HAMAP" id="MF_01540">
    <property type="entry name" value="CysI"/>
    <property type="match status" value="1"/>
</dbReference>
<feature type="binding site" evidence="15">
    <location>
        <position position="455"/>
    </location>
    <ligand>
        <name>[4Fe-4S] cluster</name>
        <dbReference type="ChEBI" id="CHEBI:49883"/>
    </ligand>
</feature>
<dbReference type="PRINTS" id="PR00397">
    <property type="entry name" value="SIROHAEM"/>
</dbReference>
<comment type="cofactor">
    <cofactor evidence="15">
        <name>[4Fe-4S] cluster</name>
        <dbReference type="ChEBI" id="CHEBI:49883"/>
    </cofactor>
    <text evidence="15">Binds 1 [4Fe-4S] cluster per subunit.</text>
</comment>
<protein>
    <recommendedName>
        <fullName evidence="15">Sulfite reductase [NADPH] hemoprotein beta-component</fullName>
        <shortName evidence="15">SiR-HP</shortName>
        <shortName evidence="15">SiRHP</shortName>
        <ecNumber evidence="15">1.8.1.2</ecNumber>
    </recommendedName>
</protein>
<dbReference type="NCBIfam" id="NF010029">
    <property type="entry name" value="PRK13504.1"/>
    <property type="match status" value="1"/>
</dbReference>
<evidence type="ECO:0000256" key="9">
    <source>
        <dbReference type="ARBA" id="ARBA00023004"/>
    </source>
</evidence>
<evidence type="ECO:0000256" key="5">
    <source>
        <dbReference type="ARBA" id="ARBA00022617"/>
    </source>
</evidence>
<dbReference type="FunFam" id="3.30.413.10:FF:000004">
    <property type="entry name" value="Sulfite reductase [NADPH] hemoprotein beta-component"/>
    <property type="match status" value="1"/>
</dbReference>
<dbReference type="EMBL" id="ACEO02000005">
    <property type="protein sequence ID" value="EFC52280.1"/>
    <property type="molecule type" value="Genomic_DNA"/>
</dbReference>
<dbReference type="SUPFAM" id="SSF55124">
    <property type="entry name" value="Nitrite/Sulfite reductase N-terminal domain-like"/>
    <property type="match status" value="2"/>
</dbReference>
<dbReference type="InterPro" id="IPR036136">
    <property type="entry name" value="Nit/Sulf_reduc_fer-like_dom_sf"/>
</dbReference>
<comment type="catalytic activity">
    <reaction evidence="12 15">
        <text>hydrogen sulfide + 3 NADP(+) + 3 H2O = sulfite + 3 NADPH + 4 H(+)</text>
        <dbReference type="Rhea" id="RHEA:13801"/>
        <dbReference type="ChEBI" id="CHEBI:15377"/>
        <dbReference type="ChEBI" id="CHEBI:15378"/>
        <dbReference type="ChEBI" id="CHEBI:17359"/>
        <dbReference type="ChEBI" id="CHEBI:29919"/>
        <dbReference type="ChEBI" id="CHEBI:57783"/>
        <dbReference type="ChEBI" id="CHEBI:58349"/>
        <dbReference type="EC" id="1.8.1.2"/>
    </reaction>
</comment>
<feature type="region of interest" description="Disordered" evidence="16">
    <location>
        <begin position="1"/>
        <end position="23"/>
    </location>
</feature>
<dbReference type="AlphaFoldDB" id="A0A9W5MZJ7"/>
<evidence type="ECO:0000256" key="3">
    <source>
        <dbReference type="ARBA" id="ARBA00022485"/>
    </source>
</evidence>
<feature type="binding site" description="axial binding residue" evidence="15">
    <location>
        <position position="498"/>
    </location>
    <ligand>
        <name>siroheme</name>
        <dbReference type="ChEBI" id="CHEBI:60052"/>
    </ligand>
    <ligandPart>
        <name>Fe</name>
        <dbReference type="ChEBI" id="CHEBI:18248"/>
    </ligandPart>
</feature>
<organism evidence="19 20">
    <name type="scientific">Neisseria subflava NJ9703</name>
    <dbReference type="NCBI Taxonomy" id="546268"/>
    <lineage>
        <taxon>Bacteria</taxon>
        <taxon>Pseudomonadati</taxon>
        <taxon>Pseudomonadota</taxon>
        <taxon>Betaproteobacteria</taxon>
        <taxon>Neisseriales</taxon>
        <taxon>Neisseriaceae</taxon>
        <taxon>Neisseria</taxon>
    </lineage>
</organism>
<dbReference type="PANTHER" id="PTHR11493:SF47">
    <property type="entry name" value="SULFITE REDUCTASE [NADPH] SUBUNIT BETA"/>
    <property type="match status" value="1"/>
</dbReference>
<evidence type="ECO:0000256" key="13">
    <source>
        <dbReference type="ARBA" id="ARBA00057160"/>
    </source>
</evidence>
<comment type="function">
    <text evidence="13 15">Component of the sulfite reductase complex that catalyzes the 6-electron reduction of sulfite to sulfide. This is one of several activities required for the biosynthesis of L-cysteine from sulfate.</text>
</comment>
<keyword evidence="3 15" id="KW-0004">4Fe-4S</keyword>
<evidence type="ECO:0000256" key="11">
    <source>
        <dbReference type="ARBA" id="ARBA00023192"/>
    </source>
</evidence>
<dbReference type="RefSeq" id="WP_004520010.1">
    <property type="nucleotide sequence ID" value="NZ_ACEO02000005.1"/>
</dbReference>
<feature type="binding site" evidence="15">
    <location>
        <position position="498"/>
    </location>
    <ligand>
        <name>[4Fe-4S] cluster</name>
        <dbReference type="ChEBI" id="CHEBI:49883"/>
    </ligand>
</feature>
<dbReference type="GO" id="GO:0046872">
    <property type="term" value="F:metal ion binding"/>
    <property type="evidence" value="ECO:0007669"/>
    <property type="project" value="UniProtKB-KW"/>
</dbReference>
<comment type="cofactor">
    <cofactor evidence="15">
        <name>siroheme</name>
        <dbReference type="ChEBI" id="CHEBI:60052"/>
    </cofactor>
    <text evidence="15">Binds 1 siroheme per subunit.</text>
</comment>
<keyword evidence="10 15" id="KW-0411">Iron-sulfur</keyword>
<dbReference type="InterPro" id="IPR045854">
    <property type="entry name" value="NO2/SO3_Rdtase_4Fe4S_sf"/>
</dbReference>
<evidence type="ECO:0000256" key="16">
    <source>
        <dbReference type="SAM" id="MobiDB-lite"/>
    </source>
</evidence>
<evidence type="ECO:0000313" key="20">
    <source>
        <dbReference type="Proteomes" id="UP000004621"/>
    </source>
</evidence>
<dbReference type="InterPro" id="IPR005117">
    <property type="entry name" value="NiRdtase/SiRdtase_haem-b_fer"/>
</dbReference>
<feature type="binding site" evidence="15">
    <location>
        <position position="449"/>
    </location>
    <ligand>
        <name>[4Fe-4S] cluster</name>
        <dbReference type="ChEBI" id="CHEBI:49883"/>
    </ligand>
</feature>
<feature type="domain" description="Nitrite/Sulfite reductase ferredoxin-like" evidence="18">
    <location>
        <begin position="81"/>
        <end position="141"/>
    </location>
</feature>
<keyword evidence="11 15" id="KW-0198">Cysteine biosynthesis</keyword>
<keyword evidence="4 15" id="KW-0028">Amino-acid biosynthesis</keyword>
<keyword evidence="8 15" id="KW-0560">Oxidoreductase</keyword>
<comment type="pathway">
    <text evidence="1 15">Sulfur metabolism; hydrogen sulfide biosynthesis; hydrogen sulfide from sulfite (NADPH route): step 1/1.</text>
</comment>
<evidence type="ECO:0000256" key="7">
    <source>
        <dbReference type="ARBA" id="ARBA00022857"/>
    </source>
</evidence>
<dbReference type="GO" id="GO:0070814">
    <property type="term" value="P:hydrogen sulfide biosynthetic process"/>
    <property type="evidence" value="ECO:0007669"/>
    <property type="project" value="UniProtKB-UniRule"/>
</dbReference>
<evidence type="ECO:0000256" key="12">
    <source>
        <dbReference type="ARBA" id="ARBA00052219"/>
    </source>
</evidence>
<sequence>MTATTTDPRAKLPETPLSGNEALKERSDYLHGTIKEELKDNFTGGFTADNFQLIRFHGMYEQDNRDIRAERTEQKLEPLKNMMLRCRLPGGIITPKQWLGIDKFAGENTIYGSIRLTNRQTFQYHGILKTDLKQAHQALHKLGLDSIATASDVNRNVLCTSNPVQSTLHQEAYEWAARISMHLLPRTMAYADVWLDGEKVFSTEPTEPRNKEIADDVEPILGKTYLPRKFKTAVVIPPDNDVDIHSNDLGFVAIAENGKLVGFNVLVGGGLSSEHGNTKTYPNTSYEFGFVPLEYTLNAAEAVVSTQRDWGNRSDRKAARTRYTLQRVGVDVFKEEVERRMGIKFEPIRPYEFTHRGDHIGWVQGHEGNWHLTLFIENGRLLDYPGRPLKTGIREIAKIHPGDFRLTANQNLVVANVPPELKDTIDKIAKEHGLISKSITIQRENSMACVALPTCPLAMAEAERFLPTFSDKIDAMFAKYGLEDEYIVLRVTGCPNGCGRAMLAEIGLVGKAVGRYNLYAGGNREGTRIPRLFKENITEPEILEIVEGWVADWSRNRLDDEGFGDFAIRTGIVKPVLDAPRDFWA</sequence>
<evidence type="ECO:0000313" key="19">
    <source>
        <dbReference type="EMBL" id="EFC52280.1"/>
    </source>
</evidence>
<dbReference type="NCBIfam" id="TIGR02041">
    <property type="entry name" value="CysI"/>
    <property type="match status" value="1"/>
</dbReference>
<dbReference type="InterPro" id="IPR045169">
    <property type="entry name" value="NO2/SO3_Rdtase_4Fe4S_prot"/>
</dbReference>
<evidence type="ECO:0000259" key="18">
    <source>
        <dbReference type="Pfam" id="PF03460"/>
    </source>
</evidence>
<evidence type="ECO:0000256" key="2">
    <source>
        <dbReference type="ARBA" id="ARBA00010429"/>
    </source>
</evidence>
<dbReference type="GO" id="GO:0050311">
    <property type="term" value="F:sulfite reductase (ferredoxin) activity"/>
    <property type="evidence" value="ECO:0007669"/>
    <property type="project" value="TreeGrafter"/>
</dbReference>
<keyword evidence="5 15" id="KW-0349">Heme</keyword>
<evidence type="ECO:0000259" key="17">
    <source>
        <dbReference type="Pfam" id="PF01077"/>
    </source>
</evidence>
<accession>A0A9W5MZJ7</accession>
<dbReference type="GO" id="GO:0020037">
    <property type="term" value="F:heme binding"/>
    <property type="evidence" value="ECO:0007669"/>
    <property type="project" value="InterPro"/>
</dbReference>
<feature type="binding site" evidence="15">
    <location>
        <position position="494"/>
    </location>
    <ligand>
        <name>[4Fe-4S] cluster</name>
        <dbReference type="ChEBI" id="CHEBI:49883"/>
    </ligand>
</feature>